<dbReference type="CDD" id="cd00462">
    <property type="entry name" value="PTH"/>
    <property type="match status" value="1"/>
</dbReference>
<dbReference type="HAMAP" id="MF_00083">
    <property type="entry name" value="Pept_tRNA_hydro_bact"/>
    <property type="match status" value="1"/>
</dbReference>
<keyword evidence="8" id="KW-0963">Cytoplasm</keyword>
<name>A0A1U7NPN7_9FIRM</name>
<comment type="caution">
    <text evidence="11">The sequence shown here is derived from an EMBL/GenBank/DDBJ whole genome shotgun (WGS) entry which is preliminary data.</text>
</comment>
<dbReference type="Proteomes" id="UP000186705">
    <property type="component" value="Unassembled WGS sequence"/>
</dbReference>
<dbReference type="GO" id="GO:0006515">
    <property type="term" value="P:protein quality control for misfolded or incompletely synthesized proteins"/>
    <property type="evidence" value="ECO:0007669"/>
    <property type="project" value="UniProtKB-UniRule"/>
</dbReference>
<dbReference type="AlphaFoldDB" id="A0A1U7NPN7"/>
<keyword evidence="2 8" id="KW-0820">tRNA-binding</keyword>
<comment type="subunit">
    <text evidence="8">Monomer.</text>
</comment>
<comment type="function">
    <text evidence="8">Hydrolyzes ribosome-free peptidyl-tRNAs (with 1 or more amino acids incorporated), which drop off the ribosome during protein synthesis, or as a result of ribosome stalling.</text>
</comment>
<evidence type="ECO:0000313" key="11">
    <source>
        <dbReference type="EMBL" id="OLU47603.1"/>
    </source>
</evidence>
<evidence type="ECO:0000256" key="3">
    <source>
        <dbReference type="ARBA" id="ARBA00022801"/>
    </source>
</evidence>
<feature type="binding site" evidence="8">
    <location>
        <position position="66"/>
    </location>
    <ligand>
        <name>tRNA</name>
        <dbReference type="ChEBI" id="CHEBI:17843"/>
    </ligand>
</feature>
<evidence type="ECO:0000256" key="8">
    <source>
        <dbReference type="HAMAP-Rule" id="MF_00083"/>
    </source>
</evidence>
<accession>A0A1U7NPN7</accession>
<dbReference type="STRING" id="1862672.BO225_01795"/>
<feature type="active site" description="Proton acceptor" evidence="8">
    <location>
        <position position="19"/>
    </location>
</feature>
<dbReference type="EMBL" id="MPKA01000044">
    <property type="protein sequence ID" value="OLU47603.1"/>
    <property type="molecule type" value="Genomic_DNA"/>
</dbReference>
<comment type="catalytic activity">
    <reaction evidence="6 8 9">
        <text>an N-acyl-L-alpha-aminoacyl-tRNA + H2O = an N-acyl-L-amino acid + a tRNA + H(+)</text>
        <dbReference type="Rhea" id="RHEA:54448"/>
        <dbReference type="Rhea" id="RHEA-COMP:10123"/>
        <dbReference type="Rhea" id="RHEA-COMP:13883"/>
        <dbReference type="ChEBI" id="CHEBI:15377"/>
        <dbReference type="ChEBI" id="CHEBI:15378"/>
        <dbReference type="ChEBI" id="CHEBI:59874"/>
        <dbReference type="ChEBI" id="CHEBI:78442"/>
        <dbReference type="ChEBI" id="CHEBI:138191"/>
        <dbReference type="EC" id="3.1.1.29"/>
    </reaction>
</comment>
<evidence type="ECO:0000313" key="12">
    <source>
        <dbReference type="Proteomes" id="UP000186705"/>
    </source>
</evidence>
<protein>
    <recommendedName>
        <fullName evidence="7 8">Peptidyl-tRNA hydrolase</fullName>
        <shortName evidence="8">Pth</shortName>
        <ecNumber evidence="1 8">3.1.1.29</ecNumber>
    </recommendedName>
</protein>
<dbReference type="EC" id="3.1.1.29" evidence="1 8"/>
<evidence type="ECO:0000256" key="1">
    <source>
        <dbReference type="ARBA" id="ARBA00013260"/>
    </source>
</evidence>
<dbReference type="Gene3D" id="3.40.50.1470">
    <property type="entry name" value="Peptidyl-tRNA hydrolase"/>
    <property type="match status" value="1"/>
</dbReference>
<dbReference type="PANTHER" id="PTHR17224:SF1">
    <property type="entry name" value="PEPTIDYL-TRNA HYDROLASE"/>
    <property type="match status" value="1"/>
</dbReference>
<dbReference type="RefSeq" id="WP_076340575.1">
    <property type="nucleotide sequence ID" value="NZ_CAJTMI010000001.1"/>
</dbReference>
<dbReference type="InterPro" id="IPR036416">
    <property type="entry name" value="Pept_tRNA_hydro_sf"/>
</dbReference>
<organism evidence="11 12">
    <name type="scientific">Dubosiella newyorkensis</name>
    <dbReference type="NCBI Taxonomy" id="1862672"/>
    <lineage>
        <taxon>Bacteria</taxon>
        <taxon>Bacillati</taxon>
        <taxon>Bacillota</taxon>
        <taxon>Erysipelotrichia</taxon>
        <taxon>Erysipelotrichales</taxon>
        <taxon>Erysipelotrichaceae</taxon>
        <taxon>Dubosiella</taxon>
    </lineage>
</organism>
<dbReference type="GO" id="GO:0000049">
    <property type="term" value="F:tRNA binding"/>
    <property type="evidence" value="ECO:0007669"/>
    <property type="project" value="UniProtKB-UniRule"/>
</dbReference>
<gene>
    <name evidence="8" type="primary">pth</name>
    <name evidence="11" type="ORF">BO225_01795</name>
</gene>
<feature type="site" description="Discriminates between blocked and unblocked aminoacyl-tRNA" evidence="8">
    <location>
        <position position="9"/>
    </location>
</feature>
<reference evidence="11 12" key="1">
    <citation type="submission" date="2016-11" db="EMBL/GenBank/DDBJ databases">
        <title>Description of two novel members of the family Erysipelotrichaceae: Ileibacterium lipovorans gen. nov., sp. nov. and Dubosiella newyorkensis, gen. nov., sp. nov.</title>
        <authorList>
            <person name="Cox L.M."/>
            <person name="Sohn J."/>
            <person name="Tyrrell K.L."/>
            <person name="Citron D.M."/>
            <person name="Lawson P.A."/>
            <person name="Patel N.B."/>
            <person name="Iizumi T."/>
            <person name="Perez-Perez G.I."/>
            <person name="Goldstein E.J."/>
            <person name="Blaser M.J."/>
        </authorList>
    </citation>
    <scope>NUCLEOTIDE SEQUENCE [LARGE SCALE GENOMIC DNA]</scope>
    <source>
        <strain evidence="11 12">NYU-BL-A4</strain>
    </source>
</reference>
<comment type="subcellular location">
    <subcellularLocation>
        <location evidence="8">Cytoplasm</location>
    </subcellularLocation>
</comment>
<sequence length="186" mass="21099">MKIIVGLGNPGTKYENTRHNAGFMAIDRLAKKWNLDWNQEKFNAKFIKTKQNGEDVILLKPLTYMNESGFALRECLDFYKSGSEDVLILYDDVDLPVGKIRLRQKGSAGGHNGIKSIISCIFTQEFDRIRIGVGKDPKIPMVNWVLGKFKADEKNELDHALQEASEAAAYSIDHNFAQTMNQFNKK</sequence>
<dbReference type="InterPro" id="IPR018171">
    <property type="entry name" value="Pept_tRNA_hydro_CS"/>
</dbReference>
<comment type="similarity">
    <text evidence="5 8 10">Belongs to the PTH family.</text>
</comment>
<feature type="binding site" evidence="8">
    <location>
        <position position="64"/>
    </location>
    <ligand>
        <name>tRNA</name>
        <dbReference type="ChEBI" id="CHEBI:17843"/>
    </ligand>
</feature>
<dbReference type="FunFam" id="3.40.50.1470:FF:000001">
    <property type="entry name" value="Peptidyl-tRNA hydrolase"/>
    <property type="match status" value="1"/>
</dbReference>
<evidence type="ECO:0000256" key="10">
    <source>
        <dbReference type="RuleBase" id="RU004320"/>
    </source>
</evidence>
<proteinExistence type="inferred from homology"/>
<keyword evidence="12" id="KW-1185">Reference proteome</keyword>
<keyword evidence="3 8" id="KW-0378">Hydrolase</keyword>
<feature type="binding site" evidence="8">
    <location>
        <position position="112"/>
    </location>
    <ligand>
        <name>tRNA</name>
        <dbReference type="ChEBI" id="CHEBI:17843"/>
    </ligand>
</feature>
<dbReference type="GO" id="GO:0005737">
    <property type="term" value="C:cytoplasm"/>
    <property type="evidence" value="ECO:0007669"/>
    <property type="project" value="UniProtKB-SubCell"/>
</dbReference>
<feature type="binding site" evidence="8">
    <location>
        <position position="14"/>
    </location>
    <ligand>
        <name>tRNA</name>
        <dbReference type="ChEBI" id="CHEBI:17843"/>
    </ligand>
</feature>
<dbReference type="OrthoDB" id="9800507at2"/>
<dbReference type="PROSITE" id="PS01196">
    <property type="entry name" value="PEPT_TRNA_HYDROL_2"/>
    <property type="match status" value="1"/>
</dbReference>
<evidence type="ECO:0000256" key="6">
    <source>
        <dbReference type="ARBA" id="ARBA00048707"/>
    </source>
</evidence>
<feature type="site" description="Stabilizes the basic form of H active site to accept a proton" evidence="8">
    <location>
        <position position="91"/>
    </location>
</feature>
<dbReference type="InterPro" id="IPR001328">
    <property type="entry name" value="Pept_tRNA_hydro"/>
</dbReference>
<dbReference type="Pfam" id="PF01195">
    <property type="entry name" value="Pept_tRNA_hydro"/>
    <property type="match status" value="1"/>
</dbReference>
<dbReference type="PANTHER" id="PTHR17224">
    <property type="entry name" value="PEPTIDYL-TRNA HYDROLASE"/>
    <property type="match status" value="1"/>
</dbReference>
<keyword evidence="4 8" id="KW-0694">RNA-binding</keyword>
<dbReference type="GO" id="GO:0004045">
    <property type="term" value="F:peptidyl-tRNA hydrolase activity"/>
    <property type="evidence" value="ECO:0007669"/>
    <property type="project" value="UniProtKB-UniRule"/>
</dbReference>
<dbReference type="NCBIfam" id="TIGR00447">
    <property type="entry name" value="pth"/>
    <property type="match status" value="1"/>
</dbReference>
<comment type="function">
    <text evidence="8">Catalyzes the release of premature peptidyl moieties from peptidyl-tRNA molecules trapped in stalled 50S ribosomal subunits, and thus maintains levels of free tRNAs and 50S ribosomes.</text>
</comment>
<dbReference type="SUPFAM" id="SSF53178">
    <property type="entry name" value="Peptidyl-tRNA hydrolase-like"/>
    <property type="match status" value="1"/>
</dbReference>
<evidence type="ECO:0000256" key="5">
    <source>
        <dbReference type="ARBA" id="ARBA00038063"/>
    </source>
</evidence>
<evidence type="ECO:0000256" key="2">
    <source>
        <dbReference type="ARBA" id="ARBA00022555"/>
    </source>
</evidence>
<evidence type="ECO:0000256" key="7">
    <source>
        <dbReference type="ARBA" id="ARBA00050038"/>
    </source>
</evidence>
<evidence type="ECO:0000256" key="9">
    <source>
        <dbReference type="RuleBase" id="RU000673"/>
    </source>
</evidence>
<dbReference type="GO" id="GO:0072344">
    <property type="term" value="P:rescue of stalled ribosome"/>
    <property type="evidence" value="ECO:0007669"/>
    <property type="project" value="UniProtKB-UniRule"/>
</dbReference>
<evidence type="ECO:0000256" key="4">
    <source>
        <dbReference type="ARBA" id="ARBA00022884"/>
    </source>
</evidence>
<dbReference type="GeneID" id="78274678"/>
<dbReference type="PROSITE" id="PS01195">
    <property type="entry name" value="PEPT_TRNA_HYDROL_1"/>
    <property type="match status" value="1"/>
</dbReference>